<dbReference type="InterPro" id="IPR052158">
    <property type="entry name" value="INH-QAR"/>
</dbReference>
<feature type="domain" description="DJ-1/PfpI" evidence="2">
    <location>
        <begin position="36"/>
        <end position="203"/>
    </location>
</feature>
<evidence type="ECO:0000313" key="3">
    <source>
        <dbReference type="EMBL" id="GAA3922015.1"/>
    </source>
</evidence>
<dbReference type="Gene3D" id="3.40.50.880">
    <property type="match status" value="1"/>
</dbReference>
<proteinExistence type="predicted"/>
<evidence type="ECO:0000313" key="4">
    <source>
        <dbReference type="Proteomes" id="UP001501565"/>
    </source>
</evidence>
<dbReference type="CDD" id="cd03139">
    <property type="entry name" value="GATase1_PfpI_2"/>
    <property type="match status" value="1"/>
</dbReference>
<feature type="chain" id="PRO_5046021260" evidence="1">
    <location>
        <begin position="33"/>
        <end position="230"/>
    </location>
</feature>
<dbReference type="PANTHER" id="PTHR43130">
    <property type="entry name" value="ARAC-FAMILY TRANSCRIPTIONAL REGULATOR"/>
    <property type="match status" value="1"/>
</dbReference>
<feature type="signal peptide" evidence="1">
    <location>
        <begin position="1"/>
        <end position="32"/>
    </location>
</feature>
<dbReference type="PANTHER" id="PTHR43130:SF3">
    <property type="entry name" value="HTH-TYPE TRANSCRIPTIONAL REGULATOR RV1931C"/>
    <property type="match status" value="1"/>
</dbReference>
<dbReference type="InterPro" id="IPR002818">
    <property type="entry name" value="DJ-1/PfpI"/>
</dbReference>
<dbReference type="Proteomes" id="UP001501565">
    <property type="component" value="Unassembled WGS sequence"/>
</dbReference>
<dbReference type="RefSeq" id="WP_344797571.1">
    <property type="nucleotide sequence ID" value="NZ_BAABBN010000004.1"/>
</dbReference>
<comment type="caution">
    <text evidence="3">The sequence shown here is derived from an EMBL/GenBank/DDBJ whole genome shotgun (WGS) entry which is preliminary data.</text>
</comment>
<sequence length="230" mass="24861">MKYALSKHSLRSTLTGLIMTFCLMLTGMNAHAADSKIGIIVFDGVLTSDVTAPIEVFGAASKKAWFSDYEVVVISATKNKTITSEEGLTIVADSTIYDNLKLDVLIVASSYSMDQWVENKDLISYIKNQRKKASWMASNCSGAMLLGEAGVLNGKKATTWAGGEKGLAKAYPAIKVQYNQNVVVDDGVITSNGGPVSYQSSFELLAKLSSDKFAQEISELIQFNRLATAF</sequence>
<gene>
    <name evidence="3" type="ORF">GCM10022277_17480</name>
</gene>
<reference evidence="4" key="1">
    <citation type="journal article" date="2019" name="Int. J. Syst. Evol. Microbiol.">
        <title>The Global Catalogue of Microorganisms (GCM) 10K type strain sequencing project: providing services to taxonomists for standard genome sequencing and annotation.</title>
        <authorList>
            <consortium name="The Broad Institute Genomics Platform"/>
            <consortium name="The Broad Institute Genome Sequencing Center for Infectious Disease"/>
            <person name="Wu L."/>
            <person name="Ma J."/>
        </authorList>
    </citation>
    <scope>NUCLEOTIDE SEQUENCE [LARGE SCALE GENOMIC DNA]</scope>
    <source>
        <strain evidence="4">JCM 17551</strain>
    </source>
</reference>
<keyword evidence="1" id="KW-0732">Signal</keyword>
<organism evidence="3 4">
    <name type="scientific">Litoribacillus peritrichatus</name>
    <dbReference type="NCBI Taxonomy" id="718191"/>
    <lineage>
        <taxon>Bacteria</taxon>
        <taxon>Pseudomonadati</taxon>
        <taxon>Pseudomonadota</taxon>
        <taxon>Gammaproteobacteria</taxon>
        <taxon>Oceanospirillales</taxon>
        <taxon>Oceanospirillaceae</taxon>
        <taxon>Litoribacillus</taxon>
    </lineage>
</organism>
<dbReference type="SUPFAM" id="SSF52317">
    <property type="entry name" value="Class I glutamine amidotransferase-like"/>
    <property type="match status" value="1"/>
</dbReference>
<dbReference type="Pfam" id="PF01965">
    <property type="entry name" value="DJ-1_PfpI"/>
    <property type="match status" value="1"/>
</dbReference>
<evidence type="ECO:0000256" key="1">
    <source>
        <dbReference type="SAM" id="SignalP"/>
    </source>
</evidence>
<name>A0ABP7MFR5_9GAMM</name>
<keyword evidence="4" id="KW-1185">Reference proteome</keyword>
<dbReference type="InterPro" id="IPR029062">
    <property type="entry name" value="Class_I_gatase-like"/>
</dbReference>
<evidence type="ECO:0000259" key="2">
    <source>
        <dbReference type="Pfam" id="PF01965"/>
    </source>
</evidence>
<protein>
    <submittedName>
        <fullName evidence="3">DJ-1/PfpI family protein</fullName>
    </submittedName>
</protein>
<dbReference type="EMBL" id="BAABBN010000004">
    <property type="protein sequence ID" value="GAA3922015.1"/>
    <property type="molecule type" value="Genomic_DNA"/>
</dbReference>
<accession>A0ABP7MFR5</accession>